<protein>
    <submittedName>
        <fullName evidence="6">Type I restriction enzyme EcoKI specificity protein</fullName>
    </submittedName>
</protein>
<evidence type="ECO:0000256" key="3">
    <source>
        <dbReference type="ARBA" id="ARBA00023125"/>
    </source>
</evidence>
<organism evidence="6 7">
    <name type="scientific">Vibrio spartinae</name>
    <dbReference type="NCBI Taxonomy" id="1918945"/>
    <lineage>
        <taxon>Bacteria</taxon>
        <taxon>Pseudomonadati</taxon>
        <taxon>Pseudomonadota</taxon>
        <taxon>Gammaproteobacteria</taxon>
        <taxon>Vibrionales</taxon>
        <taxon>Vibrionaceae</taxon>
        <taxon>Vibrio</taxon>
    </lineage>
</organism>
<dbReference type="InterPro" id="IPR044946">
    <property type="entry name" value="Restrct_endonuc_typeI_TRD_sf"/>
</dbReference>
<keyword evidence="7" id="KW-1185">Reference proteome</keyword>
<feature type="domain" description="Type I restriction modification DNA specificity" evidence="5">
    <location>
        <begin position="216"/>
        <end position="393"/>
    </location>
</feature>
<dbReference type="EMBL" id="CP046268">
    <property type="protein sequence ID" value="QMV16009.1"/>
    <property type="molecule type" value="Genomic_DNA"/>
</dbReference>
<dbReference type="InterPro" id="IPR052021">
    <property type="entry name" value="Type-I_RS_S_subunit"/>
</dbReference>
<comment type="similarity">
    <text evidence="1">Belongs to the type-I restriction system S methylase family.</text>
</comment>
<evidence type="ECO:0000313" key="7">
    <source>
        <dbReference type="Proteomes" id="UP000515264"/>
    </source>
</evidence>
<dbReference type="RefSeq" id="WP_182287953.1">
    <property type="nucleotide sequence ID" value="NZ_CP046268.1"/>
</dbReference>
<dbReference type="PANTHER" id="PTHR30408:SF12">
    <property type="entry name" value="TYPE I RESTRICTION ENZYME MJAVIII SPECIFICITY SUBUNIT"/>
    <property type="match status" value="1"/>
</dbReference>
<evidence type="ECO:0000256" key="4">
    <source>
        <dbReference type="SAM" id="Coils"/>
    </source>
</evidence>
<feature type="coiled-coil region" evidence="4">
    <location>
        <begin position="375"/>
        <end position="402"/>
    </location>
</feature>
<evidence type="ECO:0000259" key="5">
    <source>
        <dbReference type="Pfam" id="PF01420"/>
    </source>
</evidence>
<accession>A0ABX6R392</accession>
<sequence>MEPNGWKLTTFENHIDLLSGFAFKSAQYTETADDIRLLRGDNIAPNTLRWEGVKRWDKSEYSELKKYHLREHDFVIAMDRTWVSSGLKVAEVTKEDLPCLLVQRVSRIRALDTLEQSLLKQYFSSHRFEQYVKGVQTETAVPHISSKQIKEFSLLLPPLPEQQKIAKILSTWDKVIATTERLIATSQQQKKALMQQLLTGKKRLVNPETGLVFEGDWEEVQLQNVLEKIIDYRGQSVPKASSGIPLITARNVRMGYLDFTAQEYIDESLFDNWMTRGTPKNGDVLFTTEAPLGMACRYPKEGIYGVGQRTVTLRVNSKLHSDFLLYYLLSDRGQLLIDLRSSGSTAKGIKSSELKKVKITYPKGILEQQKIASVLTAADKEIELLQAKLAHLKDEKKALMRQLLTGKRRVKVDAMEMA</sequence>
<keyword evidence="3" id="KW-0238">DNA-binding</keyword>
<evidence type="ECO:0000256" key="1">
    <source>
        <dbReference type="ARBA" id="ARBA00010923"/>
    </source>
</evidence>
<feature type="domain" description="Type I restriction modification DNA specificity" evidence="5">
    <location>
        <begin position="64"/>
        <end position="184"/>
    </location>
</feature>
<dbReference type="CDD" id="cd17259">
    <property type="entry name" value="RMtype1_S_StySKI-TRD2-CR2_like"/>
    <property type="match status" value="1"/>
</dbReference>
<name>A0ABX6R392_9VIBR</name>
<dbReference type="InterPro" id="IPR000055">
    <property type="entry name" value="Restrct_endonuc_typeI_TRD"/>
</dbReference>
<dbReference type="Gene3D" id="3.90.220.20">
    <property type="entry name" value="DNA methylase specificity domains"/>
    <property type="match status" value="2"/>
</dbReference>
<reference evidence="6 7" key="1">
    <citation type="journal article" date="2020" name="J. Nat. Prod.">
        <title>Genomics-Metabolomics Profiling Disclosed Marine Vibrio spartinae 3.6 as a Producer of a New Branched Side Chain Prodigiosin.</title>
        <authorList>
            <person name="Vitale G.A."/>
            <person name="Sciarretta M."/>
            <person name="Palma Esposito F."/>
            <person name="January G.G."/>
            <person name="Giaccio M."/>
            <person name="Bunk B."/>
            <person name="Sproer C."/>
            <person name="Bajerski F."/>
            <person name="Power D."/>
            <person name="Festa C."/>
            <person name="Monti M.C."/>
            <person name="D'Auria M.V."/>
            <person name="de Pascale D."/>
        </authorList>
    </citation>
    <scope>NUCLEOTIDE SEQUENCE [LARGE SCALE GENOMIC DNA]</scope>
    <source>
        <strain evidence="6 7">3.6</strain>
    </source>
</reference>
<evidence type="ECO:0000313" key="6">
    <source>
        <dbReference type="EMBL" id="QMV16009.1"/>
    </source>
</evidence>
<keyword evidence="2" id="KW-0680">Restriction system</keyword>
<gene>
    <name evidence="6" type="primary">hsdS_2</name>
    <name evidence="6" type="ORF">Vspart_03383</name>
</gene>
<dbReference type="Proteomes" id="UP000515264">
    <property type="component" value="Chromosome 1"/>
</dbReference>
<evidence type="ECO:0000256" key="2">
    <source>
        <dbReference type="ARBA" id="ARBA00022747"/>
    </source>
</evidence>
<keyword evidence="4" id="KW-0175">Coiled coil</keyword>
<dbReference type="CDD" id="cd17246">
    <property type="entry name" value="RMtype1_S_SonII-TRD2-CR2_like"/>
    <property type="match status" value="1"/>
</dbReference>
<dbReference type="Pfam" id="PF01420">
    <property type="entry name" value="Methylase_S"/>
    <property type="match status" value="2"/>
</dbReference>
<dbReference type="Gene3D" id="1.10.287.1120">
    <property type="entry name" value="Bipartite methylase S protein"/>
    <property type="match status" value="1"/>
</dbReference>
<dbReference type="SUPFAM" id="SSF116734">
    <property type="entry name" value="DNA methylase specificity domain"/>
    <property type="match status" value="2"/>
</dbReference>
<dbReference type="PANTHER" id="PTHR30408">
    <property type="entry name" value="TYPE-1 RESTRICTION ENZYME ECOKI SPECIFICITY PROTEIN"/>
    <property type="match status" value="1"/>
</dbReference>
<proteinExistence type="inferred from homology"/>